<reference evidence="9" key="1">
    <citation type="submission" date="2023-07" db="EMBL/GenBank/DDBJ databases">
        <title>Bifidobacterium aquikefiriaerophilum sp. nov. and Bifidobacterium eccum sp. nov., isolated from water kefir.</title>
        <authorList>
            <person name="Breselge S."/>
            <person name="Bellassi P."/>
            <person name="Barcenilla C."/>
            <person name="Alvarez-Ordonez A."/>
            <person name="Morelli L."/>
            <person name="Cotter P.D."/>
        </authorList>
    </citation>
    <scope>NUCLEOTIDE SEQUENCE</scope>
    <source>
        <strain evidence="9">WK041_4_12</strain>
    </source>
</reference>
<keyword evidence="5 7" id="KW-1133">Transmembrane helix</keyword>
<evidence type="ECO:0000256" key="4">
    <source>
        <dbReference type="ARBA" id="ARBA00022692"/>
    </source>
</evidence>
<sequence length="275" mass="30441">MSRTETALFEATGPKARRRIIIGTIVSILALIALGVWIVYRFYIKGQLESQYWYFFSQINVWAFIGAGLVGTIRAAIGSGIIALIMGLVLMFGRMSKIAPVRWLATAVIEFLRGTPTLLFIYFMFLVPAQLGLHISTYWMVVIPTSAYASAVLAEVYRSGVAAVPFGQKEAGLSLGFTRAQNFVHIILPQTMRIVTPALVAQLVVVVKDTTFGYVVTYPELMVNAKVIIANFSSLVPVYLVVSIIYVLVNYAISRLANWLLHREAAHVTSDESRN</sequence>
<organism evidence="9">
    <name type="scientific">Bifidobacterium aquikefiricola</name>
    <dbReference type="NCBI Taxonomy" id="3059038"/>
    <lineage>
        <taxon>Bacteria</taxon>
        <taxon>Bacillati</taxon>
        <taxon>Actinomycetota</taxon>
        <taxon>Actinomycetes</taxon>
        <taxon>Bifidobacteriales</taxon>
        <taxon>Bifidobacteriaceae</taxon>
        <taxon>Bifidobacterium</taxon>
    </lineage>
</organism>
<dbReference type="AlphaFoldDB" id="A0AB39U833"/>
<feature type="transmembrane region" description="Helical" evidence="7">
    <location>
        <begin position="194"/>
        <end position="216"/>
    </location>
</feature>
<keyword evidence="6 7" id="KW-0472">Membrane</keyword>
<evidence type="ECO:0000256" key="2">
    <source>
        <dbReference type="ARBA" id="ARBA00022448"/>
    </source>
</evidence>
<dbReference type="InterPro" id="IPR010065">
    <property type="entry name" value="AA_ABC_transptr_permease_3TM"/>
</dbReference>
<evidence type="ECO:0000256" key="1">
    <source>
        <dbReference type="ARBA" id="ARBA00004651"/>
    </source>
</evidence>
<dbReference type="PROSITE" id="PS50928">
    <property type="entry name" value="ABC_TM1"/>
    <property type="match status" value="1"/>
</dbReference>
<feature type="transmembrane region" description="Helical" evidence="7">
    <location>
        <begin position="75"/>
        <end position="92"/>
    </location>
</feature>
<dbReference type="SUPFAM" id="SSF161098">
    <property type="entry name" value="MetI-like"/>
    <property type="match status" value="1"/>
</dbReference>
<evidence type="ECO:0000259" key="8">
    <source>
        <dbReference type="PROSITE" id="PS50928"/>
    </source>
</evidence>
<feature type="domain" description="ABC transmembrane type-1" evidence="8">
    <location>
        <begin position="69"/>
        <end position="257"/>
    </location>
</feature>
<keyword evidence="3" id="KW-1003">Cell membrane</keyword>
<feature type="transmembrane region" description="Helical" evidence="7">
    <location>
        <begin position="20"/>
        <end position="40"/>
    </location>
</feature>
<dbReference type="CDD" id="cd06261">
    <property type="entry name" value="TM_PBP2"/>
    <property type="match status" value="1"/>
</dbReference>
<dbReference type="PANTHER" id="PTHR30614">
    <property type="entry name" value="MEMBRANE COMPONENT OF AMINO ACID ABC TRANSPORTER"/>
    <property type="match status" value="1"/>
</dbReference>
<evidence type="ECO:0000256" key="6">
    <source>
        <dbReference type="ARBA" id="ARBA00023136"/>
    </source>
</evidence>
<feature type="transmembrane region" description="Helical" evidence="7">
    <location>
        <begin position="228"/>
        <end position="253"/>
    </location>
</feature>
<dbReference type="Gene3D" id="1.10.3720.10">
    <property type="entry name" value="MetI-like"/>
    <property type="match status" value="1"/>
</dbReference>
<dbReference type="GO" id="GO:0022857">
    <property type="term" value="F:transmembrane transporter activity"/>
    <property type="evidence" value="ECO:0007669"/>
    <property type="project" value="InterPro"/>
</dbReference>
<accession>A0AB39U833</accession>
<dbReference type="RefSeq" id="WP_369344501.1">
    <property type="nucleotide sequence ID" value="NZ_CP129674.1"/>
</dbReference>
<comment type="similarity">
    <text evidence="7">Belongs to the binding-protein-dependent transport system permease family.</text>
</comment>
<dbReference type="GO" id="GO:0043190">
    <property type="term" value="C:ATP-binding cassette (ABC) transporter complex"/>
    <property type="evidence" value="ECO:0007669"/>
    <property type="project" value="InterPro"/>
</dbReference>
<feature type="transmembrane region" description="Helical" evidence="7">
    <location>
        <begin position="104"/>
        <end position="125"/>
    </location>
</feature>
<dbReference type="NCBIfam" id="TIGR01726">
    <property type="entry name" value="HEQRo_perm_3TM"/>
    <property type="match status" value="1"/>
</dbReference>
<dbReference type="EMBL" id="CP129674">
    <property type="protein sequence ID" value="XDS44953.1"/>
    <property type="molecule type" value="Genomic_DNA"/>
</dbReference>
<protein>
    <submittedName>
        <fullName evidence="9">Amino acid ABC transporter permease</fullName>
    </submittedName>
</protein>
<dbReference type="PANTHER" id="PTHR30614:SF21">
    <property type="entry name" value="AMINO ACID ABC TRANSPORTER PERMEASE"/>
    <property type="match status" value="1"/>
</dbReference>
<dbReference type="KEGG" id="baqk:QN215_02145"/>
<gene>
    <name evidence="9" type="ORF">QN215_02145</name>
</gene>
<evidence type="ECO:0000313" key="9">
    <source>
        <dbReference type="EMBL" id="XDS44953.1"/>
    </source>
</evidence>
<dbReference type="Pfam" id="PF00528">
    <property type="entry name" value="BPD_transp_1"/>
    <property type="match status" value="1"/>
</dbReference>
<evidence type="ECO:0000256" key="7">
    <source>
        <dbReference type="RuleBase" id="RU363032"/>
    </source>
</evidence>
<evidence type="ECO:0000256" key="3">
    <source>
        <dbReference type="ARBA" id="ARBA00022475"/>
    </source>
</evidence>
<comment type="subcellular location">
    <subcellularLocation>
        <location evidence="1 7">Cell membrane</location>
        <topology evidence="1 7">Multi-pass membrane protein</topology>
    </subcellularLocation>
</comment>
<dbReference type="InterPro" id="IPR043429">
    <property type="entry name" value="ArtM/GltK/GlnP/TcyL/YhdX-like"/>
</dbReference>
<dbReference type="InterPro" id="IPR035906">
    <property type="entry name" value="MetI-like_sf"/>
</dbReference>
<dbReference type="InterPro" id="IPR000515">
    <property type="entry name" value="MetI-like"/>
</dbReference>
<dbReference type="GO" id="GO:0006865">
    <property type="term" value="P:amino acid transport"/>
    <property type="evidence" value="ECO:0007669"/>
    <property type="project" value="TreeGrafter"/>
</dbReference>
<evidence type="ECO:0000256" key="5">
    <source>
        <dbReference type="ARBA" id="ARBA00022989"/>
    </source>
</evidence>
<proteinExistence type="inferred from homology"/>
<name>A0AB39U833_9BIFI</name>
<keyword evidence="2 7" id="KW-0813">Transport</keyword>
<feature type="transmembrane region" description="Helical" evidence="7">
    <location>
        <begin position="137"/>
        <end position="157"/>
    </location>
</feature>
<keyword evidence="4 7" id="KW-0812">Transmembrane</keyword>